<dbReference type="GO" id="GO:0006310">
    <property type="term" value="P:DNA recombination"/>
    <property type="evidence" value="ECO:0007669"/>
    <property type="project" value="InterPro"/>
</dbReference>
<dbReference type="RefSeq" id="WP_154800623.1">
    <property type="nucleotide sequence ID" value="NZ_CP052758.1"/>
</dbReference>
<dbReference type="Gene3D" id="3.30.470.30">
    <property type="entry name" value="DNA ligase/mRNA capping enzyme"/>
    <property type="match status" value="1"/>
</dbReference>
<gene>
    <name evidence="5" type="ORF">FIC82_020020</name>
</gene>
<dbReference type="KEGG" id="cprt:FIC82_020020"/>
<dbReference type="Pfam" id="PF01068">
    <property type="entry name" value="DNA_ligase_A_M"/>
    <property type="match status" value="1"/>
</dbReference>
<comment type="similarity">
    <text evidence="1">Belongs to the ATP-dependent DNA ligase family.</text>
</comment>
<accession>A0A6M5UIZ0</accession>
<dbReference type="GO" id="GO:0003910">
    <property type="term" value="F:DNA ligase (ATP) activity"/>
    <property type="evidence" value="ECO:0007669"/>
    <property type="project" value="UniProtKB-EC"/>
</dbReference>
<dbReference type="SUPFAM" id="SSF56091">
    <property type="entry name" value="DNA ligase/mRNA capping enzyme, catalytic domain"/>
    <property type="match status" value="1"/>
</dbReference>
<keyword evidence="5" id="KW-0614">Plasmid</keyword>
<feature type="domain" description="ATP-dependent DNA ligase family profile" evidence="4">
    <location>
        <begin position="105"/>
        <end position="196"/>
    </location>
</feature>
<evidence type="ECO:0000256" key="1">
    <source>
        <dbReference type="ARBA" id="ARBA00007572"/>
    </source>
</evidence>
<proteinExistence type="inferred from homology"/>
<dbReference type="InterPro" id="IPR044119">
    <property type="entry name" value="Adenylation_LigC-like"/>
</dbReference>
<comment type="catalytic activity">
    <reaction evidence="3">
        <text>ATP + (deoxyribonucleotide)n-3'-hydroxyl + 5'-phospho-(deoxyribonucleotide)m = (deoxyribonucleotide)n+m + AMP + diphosphate.</text>
        <dbReference type="EC" id="6.5.1.1"/>
    </reaction>
</comment>
<dbReference type="PANTHER" id="PTHR45674">
    <property type="entry name" value="DNA LIGASE 1/3 FAMILY MEMBER"/>
    <property type="match status" value="1"/>
</dbReference>
<evidence type="ECO:0000256" key="2">
    <source>
        <dbReference type="ARBA" id="ARBA00022598"/>
    </source>
</evidence>
<evidence type="ECO:0000313" key="6">
    <source>
        <dbReference type="Proteomes" id="UP000451354"/>
    </source>
</evidence>
<dbReference type="InterPro" id="IPR050191">
    <property type="entry name" value="ATP-dep_DNA_ligase"/>
</dbReference>
<evidence type="ECO:0000256" key="3">
    <source>
        <dbReference type="ARBA" id="ARBA00034003"/>
    </source>
</evidence>
<reference evidence="6" key="1">
    <citation type="journal article" date="2022" name="Int. J. Syst. Evol. Microbiol.">
        <title>Cellulosimicrobium protaetiae sp. nov., isolated from the gut of the larva of Protaetia brevitarsis seulensis.</title>
        <authorList>
            <person name="Le Han H."/>
            <person name="Nguyen T.T.H."/>
            <person name="Li Z."/>
            <person name="Shin N.R."/>
            <person name="Kim S.G."/>
        </authorList>
    </citation>
    <scope>NUCLEOTIDE SEQUENCE [LARGE SCALE GENOMIC DNA]</scope>
    <source>
        <strain evidence="6">BI34</strain>
    </source>
</reference>
<sequence length="324" mass="35333">MPFGVALARAVEKMPAPGALEGGCRFEPKWDGYRALVDVGEDEASVWSRRGTDLSATFPEITTAAHAQLPPRTVLDGELVIWLDGRLTFEALQERMGRGPRTAASAARARPASLAAFDVLALEGRDIRSRPFDERRALLVELAASWRPPLNLSPVTADADEAAEWFETYAVVGVEGLVVKGGAQPYRADRIWLKVKHRSTIDVVCAAVTGSRSQPQEIVAGLPIEGDLRVVGRTTPLTPAARRHLAPLLRPPEGEHPWPARISPGTFERFNPRTSPIDLALVEPFVVEVSADVAWNGKSFRHGLRFLRARPDAEVDAVRPPTAT</sequence>
<dbReference type="InterPro" id="IPR012340">
    <property type="entry name" value="NA-bd_OB-fold"/>
</dbReference>
<keyword evidence="2 5" id="KW-0436">Ligase</keyword>
<dbReference type="Gene3D" id="2.40.50.140">
    <property type="entry name" value="Nucleic acid-binding proteins"/>
    <property type="match status" value="1"/>
</dbReference>
<keyword evidence="6" id="KW-1185">Reference proteome</keyword>
<dbReference type="AlphaFoldDB" id="A0A6M5UIZ0"/>
<organism evidence="5 6">
    <name type="scientific">Cellulosimicrobium protaetiae</name>
    <dbReference type="NCBI Taxonomy" id="2587808"/>
    <lineage>
        <taxon>Bacteria</taxon>
        <taxon>Bacillati</taxon>
        <taxon>Actinomycetota</taxon>
        <taxon>Actinomycetes</taxon>
        <taxon>Micrococcales</taxon>
        <taxon>Promicromonosporaceae</taxon>
        <taxon>Cellulosimicrobium</taxon>
    </lineage>
</organism>
<dbReference type="OrthoDB" id="9770771at2"/>
<protein>
    <submittedName>
        <fullName evidence="5">ATP-dependent DNA ligase</fullName>
    </submittedName>
</protein>
<dbReference type="GO" id="GO:0005524">
    <property type="term" value="F:ATP binding"/>
    <property type="evidence" value="ECO:0007669"/>
    <property type="project" value="InterPro"/>
</dbReference>
<dbReference type="GO" id="GO:0006281">
    <property type="term" value="P:DNA repair"/>
    <property type="evidence" value="ECO:0007669"/>
    <property type="project" value="InterPro"/>
</dbReference>
<dbReference type="PANTHER" id="PTHR45674:SF4">
    <property type="entry name" value="DNA LIGASE 1"/>
    <property type="match status" value="1"/>
</dbReference>
<dbReference type="Proteomes" id="UP000451354">
    <property type="component" value="Plasmid pCPRO01"/>
</dbReference>
<dbReference type="EMBL" id="CP052758">
    <property type="protein sequence ID" value="QJW38677.1"/>
    <property type="molecule type" value="Genomic_DNA"/>
</dbReference>
<dbReference type="CDD" id="cd07905">
    <property type="entry name" value="Adenylation_DNA_ligase_LigC"/>
    <property type="match status" value="1"/>
</dbReference>
<geneLocation type="plasmid" evidence="5 6">
    <name>pCPRO01</name>
</geneLocation>
<evidence type="ECO:0000313" key="5">
    <source>
        <dbReference type="EMBL" id="QJW38677.1"/>
    </source>
</evidence>
<dbReference type="InterPro" id="IPR012310">
    <property type="entry name" value="DNA_ligase_ATP-dep_cent"/>
</dbReference>
<dbReference type="PROSITE" id="PS50160">
    <property type="entry name" value="DNA_LIGASE_A3"/>
    <property type="match status" value="1"/>
</dbReference>
<evidence type="ECO:0000259" key="4">
    <source>
        <dbReference type="PROSITE" id="PS50160"/>
    </source>
</evidence>
<name>A0A6M5UIZ0_9MICO</name>